<dbReference type="Pfam" id="PF00117">
    <property type="entry name" value="GATase"/>
    <property type="match status" value="1"/>
</dbReference>
<dbReference type="OrthoDB" id="7365442at2"/>
<dbReference type="InterPro" id="IPR044992">
    <property type="entry name" value="ChyE-like"/>
</dbReference>
<dbReference type="Proteomes" id="UP000194003">
    <property type="component" value="Unassembled WGS sequence"/>
</dbReference>
<reference evidence="2 3" key="1">
    <citation type="journal article" date="2016" name="BMC Genomics">
        <title>Combined genomic and structural analyses of a cultured magnetotactic bacterium reveals its niche adaptation to a dynamic environment.</title>
        <authorList>
            <person name="Araujo A.C."/>
            <person name="Morillo V."/>
            <person name="Cypriano J."/>
            <person name="Teixeira L.C."/>
            <person name="Leao P."/>
            <person name="Lyra S."/>
            <person name="Almeida L.G."/>
            <person name="Bazylinski D.A."/>
            <person name="Vasconcellos A.T."/>
            <person name="Abreu F."/>
            <person name="Lins U."/>
        </authorList>
    </citation>
    <scope>NUCLEOTIDE SEQUENCE [LARGE SCALE GENOMIC DNA]</scope>
    <source>
        <strain evidence="2 3">IT-1</strain>
    </source>
</reference>
<dbReference type="GO" id="GO:0005829">
    <property type="term" value="C:cytosol"/>
    <property type="evidence" value="ECO:0007669"/>
    <property type="project" value="TreeGrafter"/>
</dbReference>
<dbReference type="InterPro" id="IPR029062">
    <property type="entry name" value="Class_I_gatase-like"/>
</dbReference>
<dbReference type="RefSeq" id="WP_085442939.1">
    <property type="nucleotide sequence ID" value="NZ_LVJN01000020.1"/>
</dbReference>
<dbReference type="PANTHER" id="PTHR42695:SF5">
    <property type="entry name" value="GLUTAMINE AMIDOTRANSFERASE YLR126C-RELATED"/>
    <property type="match status" value="1"/>
</dbReference>
<proteinExistence type="predicted"/>
<dbReference type="PROSITE" id="PS51273">
    <property type="entry name" value="GATASE_TYPE_1"/>
    <property type="match status" value="1"/>
</dbReference>
<dbReference type="STRING" id="1434232.MAIT1_01465"/>
<dbReference type="AlphaFoldDB" id="A0A1Y2K1D0"/>
<evidence type="ECO:0000313" key="3">
    <source>
        <dbReference type="Proteomes" id="UP000194003"/>
    </source>
</evidence>
<dbReference type="GO" id="GO:0016740">
    <property type="term" value="F:transferase activity"/>
    <property type="evidence" value="ECO:0007669"/>
    <property type="project" value="UniProtKB-KW"/>
</dbReference>
<gene>
    <name evidence="2" type="ORF">MAIT1_01465</name>
</gene>
<dbReference type="CDD" id="cd01741">
    <property type="entry name" value="GATase1_1"/>
    <property type="match status" value="1"/>
</dbReference>
<protein>
    <submittedName>
        <fullName evidence="2">Putative glutamine amidotransferase</fullName>
    </submittedName>
</protein>
<keyword evidence="3" id="KW-1185">Reference proteome</keyword>
<keyword evidence="2" id="KW-0315">Glutamine amidotransferase</keyword>
<dbReference type="EMBL" id="LVJN01000020">
    <property type="protein sequence ID" value="OSM01487.1"/>
    <property type="molecule type" value="Genomic_DNA"/>
</dbReference>
<feature type="domain" description="Glutamine amidotransferase" evidence="1">
    <location>
        <begin position="75"/>
        <end position="186"/>
    </location>
</feature>
<dbReference type="SUPFAM" id="SSF52317">
    <property type="entry name" value="Class I glutamine amidotransferase-like"/>
    <property type="match status" value="1"/>
</dbReference>
<accession>A0A1Y2K1D0</accession>
<keyword evidence="2" id="KW-0808">Transferase</keyword>
<evidence type="ECO:0000313" key="2">
    <source>
        <dbReference type="EMBL" id="OSM01487.1"/>
    </source>
</evidence>
<comment type="caution">
    <text evidence="2">The sequence shown here is derived from an EMBL/GenBank/DDBJ whole genome shotgun (WGS) entry which is preliminary data.</text>
</comment>
<dbReference type="Gene3D" id="3.40.50.880">
    <property type="match status" value="1"/>
</dbReference>
<organism evidence="2 3">
    <name type="scientific">Magnetofaba australis IT-1</name>
    <dbReference type="NCBI Taxonomy" id="1434232"/>
    <lineage>
        <taxon>Bacteria</taxon>
        <taxon>Pseudomonadati</taxon>
        <taxon>Pseudomonadota</taxon>
        <taxon>Magnetococcia</taxon>
        <taxon>Magnetococcales</taxon>
        <taxon>Magnetococcaceae</taxon>
        <taxon>Magnetofaba</taxon>
    </lineage>
</organism>
<sequence>MEIGYLEAGYAPDVLARKHGDYPTLFRNLFAGEDETIRFTPYRLQDGEFPPSVESADAYLICGSDNSVYENLPWMLQTQAFIRQLHESKRKLIGICFGHQLIAQALGGCVGQAPTGWGMGIKRIEVTQRRAWMIPELDAIHLGHSHRDQAVRLPPEAEVVGGNDHCPAGVVTVGDHILTFQGHPEYPRAYSGDILDLYDARVEGGLPVEVKRQAQDSLEMEPDNAVVARWLVNFLRH</sequence>
<dbReference type="InterPro" id="IPR017926">
    <property type="entry name" value="GATASE"/>
</dbReference>
<name>A0A1Y2K1D0_9PROT</name>
<evidence type="ECO:0000259" key="1">
    <source>
        <dbReference type="Pfam" id="PF00117"/>
    </source>
</evidence>
<dbReference type="PANTHER" id="PTHR42695">
    <property type="entry name" value="GLUTAMINE AMIDOTRANSFERASE YLR126C-RELATED"/>
    <property type="match status" value="1"/>
</dbReference>